<evidence type="ECO:0000256" key="5">
    <source>
        <dbReference type="PROSITE-ProRule" id="PRU00335"/>
    </source>
</evidence>
<dbReference type="PANTHER" id="PTHR47506">
    <property type="entry name" value="TRANSCRIPTIONAL REGULATORY PROTEIN"/>
    <property type="match status" value="1"/>
</dbReference>
<feature type="DNA-binding region" description="H-T-H motif" evidence="5">
    <location>
        <begin position="33"/>
        <end position="52"/>
    </location>
</feature>
<keyword evidence="8" id="KW-1185">Reference proteome</keyword>
<name>A0ABT0QXX6_9MICO</name>
<evidence type="ECO:0000313" key="7">
    <source>
        <dbReference type="EMBL" id="MCL6422537.1"/>
    </source>
</evidence>
<accession>A0ABT0QXX6</accession>
<dbReference type="InterPro" id="IPR001647">
    <property type="entry name" value="HTH_TetR"/>
</dbReference>
<evidence type="ECO:0000256" key="3">
    <source>
        <dbReference type="ARBA" id="ARBA00023125"/>
    </source>
</evidence>
<dbReference type="InterPro" id="IPR039538">
    <property type="entry name" value="BetI_C"/>
</dbReference>
<dbReference type="Gene3D" id="1.10.357.10">
    <property type="entry name" value="Tetracycline Repressor, domain 2"/>
    <property type="match status" value="1"/>
</dbReference>
<dbReference type="PRINTS" id="PR00455">
    <property type="entry name" value="HTHTETR"/>
</dbReference>
<dbReference type="EMBL" id="JAKNCJ010000001">
    <property type="protein sequence ID" value="MCL6422537.1"/>
    <property type="molecule type" value="Genomic_DNA"/>
</dbReference>
<comment type="caution">
    <text evidence="7">The sequence shown here is derived from an EMBL/GenBank/DDBJ whole genome shotgun (WGS) entry which is preliminary data.</text>
</comment>
<dbReference type="RefSeq" id="WP_249736633.1">
    <property type="nucleotide sequence ID" value="NZ_JAKNCJ010000001.1"/>
</dbReference>
<dbReference type="SUPFAM" id="SSF46689">
    <property type="entry name" value="Homeodomain-like"/>
    <property type="match status" value="1"/>
</dbReference>
<keyword evidence="3 5" id="KW-0238">DNA-binding</keyword>
<dbReference type="PROSITE" id="PS50977">
    <property type="entry name" value="HTH_TETR_2"/>
    <property type="match status" value="1"/>
</dbReference>
<proteinExistence type="predicted"/>
<dbReference type="SUPFAM" id="SSF48498">
    <property type="entry name" value="Tetracyclin repressor-like, C-terminal domain"/>
    <property type="match status" value="1"/>
</dbReference>
<gene>
    <name evidence="7" type="ORF">Bequi_03915</name>
</gene>
<organism evidence="7 8">
    <name type="scientific">Brachybacterium equifaecis</name>
    <dbReference type="NCBI Taxonomy" id="2910770"/>
    <lineage>
        <taxon>Bacteria</taxon>
        <taxon>Bacillati</taxon>
        <taxon>Actinomycetota</taxon>
        <taxon>Actinomycetes</taxon>
        <taxon>Micrococcales</taxon>
        <taxon>Dermabacteraceae</taxon>
        <taxon>Brachybacterium</taxon>
    </lineage>
</organism>
<dbReference type="Proteomes" id="UP001203761">
    <property type="component" value="Unassembled WGS sequence"/>
</dbReference>
<evidence type="ECO:0000256" key="2">
    <source>
        <dbReference type="ARBA" id="ARBA00023015"/>
    </source>
</evidence>
<dbReference type="Pfam" id="PF00440">
    <property type="entry name" value="TetR_N"/>
    <property type="match status" value="1"/>
</dbReference>
<dbReference type="PROSITE" id="PS01081">
    <property type="entry name" value="HTH_TETR_1"/>
    <property type="match status" value="1"/>
</dbReference>
<dbReference type="InterPro" id="IPR036271">
    <property type="entry name" value="Tet_transcr_reg_TetR-rel_C_sf"/>
</dbReference>
<keyword evidence="2" id="KW-0805">Transcription regulation</keyword>
<keyword evidence="4" id="KW-0804">Transcription</keyword>
<keyword evidence="1" id="KW-0678">Repressor</keyword>
<evidence type="ECO:0000256" key="4">
    <source>
        <dbReference type="ARBA" id="ARBA00023163"/>
    </source>
</evidence>
<dbReference type="PANTHER" id="PTHR47506:SF1">
    <property type="entry name" value="HTH-TYPE TRANSCRIPTIONAL REGULATOR YJDC"/>
    <property type="match status" value="1"/>
</dbReference>
<evidence type="ECO:0000256" key="1">
    <source>
        <dbReference type="ARBA" id="ARBA00022491"/>
    </source>
</evidence>
<dbReference type="Pfam" id="PF13977">
    <property type="entry name" value="TetR_C_6"/>
    <property type="match status" value="1"/>
</dbReference>
<feature type="domain" description="HTH tetR-type" evidence="6">
    <location>
        <begin position="10"/>
        <end position="70"/>
    </location>
</feature>
<evidence type="ECO:0000259" key="6">
    <source>
        <dbReference type="PROSITE" id="PS50977"/>
    </source>
</evidence>
<evidence type="ECO:0000313" key="8">
    <source>
        <dbReference type="Proteomes" id="UP001203761"/>
    </source>
</evidence>
<dbReference type="InterPro" id="IPR009057">
    <property type="entry name" value="Homeodomain-like_sf"/>
</dbReference>
<sequence length="204" mass="21469">MPRISESRRAQQRERIVGAMRACIMRQGLTATTMADVIAASGLSAGAIYGYFDSKDDILLAVAQGIADDRREIVEGLLAQDPLPTPGEMISALLTTLPLGVPHSSLIVQVWGEAAHRPEIRRVFTDILGSLHATMALYLEAWFAQAGRAEPAAEARTAARVVVALLQGWLVQSALTGTADIEGFAAGVDALIGLDGPTAPPADG</sequence>
<reference evidence="7" key="1">
    <citation type="submission" date="2022-02" db="EMBL/GenBank/DDBJ databases">
        <authorList>
            <person name="Lee M."/>
            <person name="Kim S.-J."/>
            <person name="Jung M.-Y."/>
        </authorList>
    </citation>
    <scope>NUCLEOTIDE SEQUENCE</scope>
    <source>
        <strain evidence="7">JHP9</strain>
    </source>
</reference>
<protein>
    <submittedName>
        <fullName evidence="7">TetR/AcrR family transcriptional regulator</fullName>
    </submittedName>
</protein>
<dbReference type="InterPro" id="IPR023772">
    <property type="entry name" value="DNA-bd_HTH_TetR-type_CS"/>
</dbReference>